<dbReference type="PANTHER" id="PTHR11920">
    <property type="entry name" value="GUANYLYL CYCLASE"/>
    <property type="match status" value="1"/>
</dbReference>
<dbReference type="GO" id="GO:0000166">
    <property type="term" value="F:nucleotide binding"/>
    <property type="evidence" value="ECO:0007669"/>
    <property type="project" value="UniProtKB-KW"/>
</dbReference>
<evidence type="ECO:0000256" key="7">
    <source>
        <dbReference type="RuleBase" id="RU000405"/>
    </source>
</evidence>
<dbReference type="InterPro" id="IPR029787">
    <property type="entry name" value="Nucleotide_cyclase"/>
</dbReference>
<dbReference type="GO" id="GO:0035556">
    <property type="term" value="P:intracellular signal transduction"/>
    <property type="evidence" value="ECO:0007669"/>
    <property type="project" value="InterPro"/>
</dbReference>
<dbReference type="GO" id="GO:0001653">
    <property type="term" value="F:peptide receptor activity"/>
    <property type="evidence" value="ECO:0007669"/>
    <property type="project" value="TreeGrafter"/>
</dbReference>
<feature type="compositionally biased region" description="Low complexity" evidence="8">
    <location>
        <begin position="175"/>
        <end position="190"/>
    </location>
</feature>
<evidence type="ECO:0000256" key="8">
    <source>
        <dbReference type="SAM" id="MobiDB-lite"/>
    </source>
</evidence>
<keyword evidence="2" id="KW-0812">Transmembrane</keyword>
<keyword evidence="11" id="KW-1185">Reference proteome</keyword>
<organism evidence="10 11">
    <name type="scientific">Tetrabaena socialis</name>
    <dbReference type="NCBI Taxonomy" id="47790"/>
    <lineage>
        <taxon>Eukaryota</taxon>
        <taxon>Viridiplantae</taxon>
        <taxon>Chlorophyta</taxon>
        <taxon>core chlorophytes</taxon>
        <taxon>Chlorophyceae</taxon>
        <taxon>CS clade</taxon>
        <taxon>Chlamydomonadales</taxon>
        <taxon>Tetrabaenaceae</taxon>
        <taxon>Tetrabaena</taxon>
    </lineage>
</organism>
<feature type="region of interest" description="Disordered" evidence="8">
    <location>
        <begin position="171"/>
        <end position="190"/>
    </location>
</feature>
<sequence>MLGDVAAQPGDSALPTHTIEHHALHSDIAIEVEDTLFAGPELVGMRDSSSRAMPGNRSAEAPLRQVQRGVSCSKALPAVGTIQGQSPRPLLPRAERRSAEVPMIEWLAGAVRRRRRSTVTPSDVPRPHSPHTAGRVAGASAGATVAEQLVAAASSAAPLPLEARAVHLEERKRQPQLQSQPQCRPSRPPLRSASERYLLSRHMDQQRPALQPAPQPSFRSFTCQRPQPGSQGIHRQSSRAVAGAGEHRSSRLQGMTSPRVLQFAYSLLPPAAAVTARDESRSGARQSDRSARRKCSGLYGGGGGDGQQLWAWHEVRASVALDPLTGERLLVVVQKDVSRKVAAERHIAQVSEAEHRLLEQVFPRHVLSYLTRQSCDLQRQHSLHELQSRPYVVSPMAIKCAEEGPPGPSIAPWRPHVRDCTHLATWHGKVTVLFADIQGFTPLCGELPAAVVMKLVHDLFVRFDEQLDEFGVYKVETIGDCYVVAGGLVHEDADGMAAVRGGGDEDPQQAERVFAFAQAMLRSASTLTLPTTGLPVRIRVGIHSGPLVSGVVGTRMPRFCLFGDTINTASRMESTGIAGCVHVSEATYGLLRLEGETGWEPTGGIDVKGKGILNTFTWTPPPPLPPPSPCGQRAGLAEAVAGGR</sequence>
<feature type="region of interest" description="Disordered" evidence="8">
    <location>
        <begin position="47"/>
        <end position="66"/>
    </location>
</feature>
<feature type="region of interest" description="Disordered" evidence="8">
    <location>
        <begin position="204"/>
        <end position="253"/>
    </location>
</feature>
<keyword evidence="5" id="KW-0472">Membrane</keyword>
<keyword evidence="6 7" id="KW-0456">Lyase</keyword>
<gene>
    <name evidence="10" type="ORF">TSOC_003981</name>
</gene>
<feature type="region of interest" description="Disordered" evidence="8">
    <location>
        <begin position="114"/>
        <end position="140"/>
    </location>
</feature>
<proteinExistence type="inferred from homology"/>
<dbReference type="EMBL" id="PGGS01000092">
    <property type="protein sequence ID" value="PNH09387.1"/>
    <property type="molecule type" value="Genomic_DNA"/>
</dbReference>
<evidence type="ECO:0000256" key="3">
    <source>
        <dbReference type="ARBA" id="ARBA00022741"/>
    </source>
</evidence>
<dbReference type="GO" id="GO:0004016">
    <property type="term" value="F:adenylate cyclase activity"/>
    <property type="evidence" value="ECO:0007669"/>
    <property type="project" value="TreeGrafter"/>
</dbReference>
<dbReference type="GO" id="GO:0005886">
    <property type="term" value="C:plasma membrane"/>
    <property type="evidence" value="ECO:0007669"/>
    <property type="project" value="TreeGrafter"/>
</dbReference>
<dbReference type="PROSITE" id="PS00452">
    <property type="entry name" value="GUANYLATE_CYCLASE_1"/>
    <property type="match status" value="1"/>
</dbReference>
<dbReference type="InterPro" id="IPR018297">
    <property type="entry name" value="A/G_cyclase_CS"/>
</dbReference>
<accession>A0A2J8AA39</accession>
<evidence type="ECO:0000256" key="2">
    <source>
        <dbReference type="ARBA" id="ARBA00022692"/>
    </source>
</evidence>
<dbReference type="PROSITE" id="PS50125">
    <property type="entry name" value="GUANYLATE_CYCLASE_2"/>
    <property type="match status" value="1"/>
</dbReference>
<comment type="caution">
    <text evidence="10">The sequence shown here is derived from an EMBL/GenBank/DDBJ whole genome shotgun (WGS) entry which is preliminary data.</text>
</comment>
<protein>
    <submittedName>
        <fullName evidence="10">Soluble guanylate cyclase 88E</fullName>
    </submittedName>
</protein>
<evidence type="ECO:0000259" key="9">
    <source>
        <dbReference type="PROSITE" id="PS50125"/>
    </source>
</evidence>
<evidence type="ECO:0000256" key="6">
    <source>
        <dbReference type="ARBA" id="ARBA00023239"/>
    </source>
</evidence>
<dbReference type="OrthoDB" id="548029at2759"/>
<feature type="compositionally biased region" description="Polar residues" evidence="8">
    <location>
        <begin position="217"/>
        <end position="239"/>
    </location>
</feature>
<dbReference type="GO" id="GO:0004383">
    <property type="term" value="F:guanylate cyclase activity"/>
    <property type="evidence" value="ECO:0007669"/>
    <property type="project" value="TreeGrafter"/>
</dbReference>
<feature type="region of interest" description="Disordered" evidence="8">
    <location>
        <begin position="274"/>
        <end position="295"/>
    </location>
</feature>
<dbReference type="GO" id="GO:0007168">
    <property type="term" value="P:receptor guanylyl cyclase signaling pathway"/>
    <property type="evidence" value="ECO:0007669"/>
    <property type="project" value="TreeGrafter"/>
</dbReference>
<dbReference type="Pfam" id="PF00211">
    <property type="entry name" value="Guanylate_cyc"/>
    <property type="match status" value="1"/>
</dbReference>
<keyword evidence="4" id="KW-1133">Transmembrane helix</keyword>
<evidence type="ECO:0000256" key="5">
    <source>
        <dbReference type="ARBA" id="ARBA00023136"/>
    </source>
</evidence>
<dbReference type="SUPFAM" id="SSF55073">
    <property type="entry name" value="Nucleotide cyclase"/>
    <property type="match status" value="1"/>
</dbReference>
<reference evidence="10 11" key="1">
    <citation type="journal article" date="2017" name="Mol. Biol. Evol.">
        <title>The 4-celled Tetrabaena socialis nuclear genome reveals the essential components for genetic control of cell number at the origin of multicellularity in the volvocine lineage.</title>
        <authorList>
            <person name="Featherston J."/>
            <person name="Arakaki Y."/>
            <person name="Hanschen E.R."/>
            <person name="Ferris P.J."/>
            <person name="Michod R.E."/>
            <person name="Olson B.J.S.C."/>
            <person name="Nozaki H."/>
            <person name="Durand P.M."/>
        </authorList>
    </citation>
    <scope>NUCLEOTIDE SEQUENCE [LARGE SCALE GENOMIC DNA]</scope>
    <source>
        <strain evidence="10 11">NIES-571</strain>
    </source>
</reference>
<feature type="compositionally biased region" description="Basic and acidic residues" evidence="8">
    <location>
        <begin position="276"/>
        <end position="290"/>
    </location>
</feature>
<comment type="similarity">
    <text evidence="7">Belongs to the adenylyl cyclase class-4/guanylyl cyclase family.</text>
</comment>
<evidence type="ECO:0000256" key="4">
    <source>
        <dbReference type="ARBA" id="ARBA00022989"/>
    </source>
</evidence>
<dbReference type="PANTHER" id="PTHR11920:SF335">
    <property type="entry name" value="GUANYLATE CYCLASE"/>
    <property type="match status" value="1"/>
</dbReference>
<evidence type="ECO:0000256" key="1">
    <source>
        <dbReference type="ARBA" id="ARBA00004370"/>
    </source>
</evidence>
<comment type="subcellular location">
    <subcellularLocation>
        <location evidence="1">Membrane</location>
    </subcellularLocation>
</comment>
<dbReference type="CDD" id="cd07302">
    <property type="entry name" value="CHD"/>
    <property type="match status" value="1"/>
</dbReference>
<dbReference type="Gene3D" id="3.30.70.1230">
    <property type="entry name" value="Nucleotide cyclase"/>
    <property type="match status" value="1"/>
</dbReference>
<evidence type="ECO:0000313" key="10">
    <source>
        <dbReference type="EMBL" id="PNH09387.1"/>
    </source>
</evidence>
<dbReference type="InterPro" id="IPR050401">
    <property type="entry name" value="Cyclic_nucleotide_synthase"/>
</dbReference>
<dbReference type="SMART" id="SM00044">
    <property type="entry name" value="CYCc"/>
    <property type="match status" value="1"/>
</dbReference>
<dbReference type="AlphaFoldDB" id="A0A2J8AA39"/>
<dbReference type="Proteomes" id="UP000236333">
    <property type="component" value="Unassembled WGS sequence"/>
</dbReference>
<evidence type="ECO:0000313" key="11">
    <source>
        <dbReference type="Proteomes" id="UP000236333"/>
    </source>
</evidence>
<feature type="domain" description="Guanylate cyclase" evidence="9">
    <location>
        <begin position="431"/>
        <end position="573"/>
    </location>
</feature>
<name>A0A2J8AA39_9CHLO</name>
<dbReference type="InterPro" id="IPR001054">
    <property type="entry name" value="A/G_cyclase"/>
</dbReference>
<keyword evidence="3" id="KW-0547">Nucleotide-binding</keyword>